<dbReference type="OMA" id="GEGINDQ"/>
<keyword evidence="7" id="KW-1185">Reference proteome</keyword>
<dbReference type="EMBL" id="GL883029">
    <property type="protein sequence ID" value="EGG14017.1"/>
    <property type="molecule type" value="Genomic_DNA"/>
</dbReference>
<dbReference type="KEGG" id="dfa:DFA_11779"/>
<dbReference type="InterPro" id="IPR001199">
    <property type="entry name" value="Cyt_B5-like_heme/steroid-bd"/>
</dbReference>
<sequence length="88" mass="9910">MVSKEEVAKHCTRGDCWVIINGKVYDVSHFHSLHPGEGINGQYIADHAGKDCSDLFEKFHQSDDPFEMLEKSEDGKEPGIVYIGELDE</sequence>
<dbReference type="GO" id="GO:0016020">
    <property type="term" value="C:membrane"/>
    <property type="evidence" value="ECO:0007669"/>
    <property type="project" value="TreeGrafter"/>
</dbReference>
<gene>
    <name evidence="6" type="ORF">DFA_11779</name>
</gene>
<comment type="similarity">
    <text evidence="4">Belongs to the cytochrome b5 family.</text>
</comment>
<keyword evidence="2" id="KW-0479">Metal-binding</keyword>
<dbReference type="GO" id="GO:0020037">
    <property type="term" value="F:heme binding"/>
    <property type="evidence" value="ECO:0007669"/>
    <property type="project" value="TreeGrafter"/>
</dbReference>
<dbReference type="Pfam" id="PF00173">
    <property type="entry name" value="Cyt-b5"/>
    <property type="match status" value="1"/>
</dbReference>
<dbReference type="Proteomes" id="UP000007797">
    <property type="component" value="Unassembled WGS sequence"/>
</dbReference>
<dbReference type="InterPro" id="IPR050668">
    <property type="entry name" value="Cytochrome_b5"/>
</dbReference>
<evidence type="ECO:0000256" key="1">
    <source>
        <dbReference type="ARBA" id="ARBA00022617"/>
    </source>
</evidence>
<evidence type="ECO:0000313" key="7">
    <source>
        <dbReference type="Proteomes" id="UP000007797"/>
    </source>
</evidence>
<dbReference type="SUPFAM" id="SSF55856">
    <property type="entry name" value="Cytochrome b5-like heme/steroid binding domain"/>
    <property type="match status" value="1"/>
</dbReference>
<keyword evidence="3" id="KW-0408">Iron</keyword>
<evidence type="ECO:0000256" key="2">
    <source>
        <dbReference type="ARBA" id="ARBA00022723"/>
    </source>
</evidence>
<dbReference type="InterPro" id="IPR036400">
    <property type="entry name" value="Cyt_B5-like_heme/steroid_sf"/>
</dbReference>
<dbReference type="Gene3D" id="3.10.120.10">
    <property type="entry name" value="Cytochrome b5-like heme/steroid binding domain"/>
    <property type="match status" value="1"/>
</dbReference>
<evidence type="ECO:0000256" key="4">
    <source>
        <dbReference type="ARBA" id="ARBA00038168"/>
    </source>
</evidence>
<proteinExistence type="inferred from homology"/>
<dbReference type="STRING" id="1054147.F4QE70"/>
<protein>
    <recommendedName>
        <fullName evidence="5">Cytochrome b5 heme-binding domain-containing protein</fullName>
    </recommendedName>
</protein>
<evidence type="ECO:0000259" key="5">
    <source>
        <dbReference type="PROSITE" id="PS50255"/>
    </source>
</evidence>
<evidence type="ECO:0000313" key="6">
    <source>
        <dbReference type="EMBL" id="EGG14017.1"/>
    </source>
</evidence>
<dbReference type="AlphaFoldDB" id="F4QE70"/>
<name>F4QE70_CACFS</name>
<dbReference type="PROSITE" id="PS50255">
    <property type="entry name" value="CYTOCHROME_B5_2"/>
    <property type="match status" value="1"/>
</dbReference>
<dbReference type="OrthoDB" id="260519at2759"/>
<dbReference type="RefSeq" id="XP_004350725.1">
    <property type="nucleotide sequence ID" value="XM_004350674.1"/>
</dbReference>
<reference evidence="7" key="1">
    <citation type="journal article" date="2011" name="Genome Res.">
        <title>Phylogeny-wide analysis of social amoeba genomes highlights ancient origins for complex intercellular communication.</title>
        <authorList>
            <person name="Heidel A.J."/>
            <person name="Lawal H.M."/>
            <person name="Felder M."/>
            <person name="Schilde C."/>
            <person name="Helps N.R."/>
            <person name="Tunggal B."/>
            <person name="Rivero F."/>
            <person name="John U."/>
            <person name="Schleicher M."/>
            <person name="Eichinger L."/>
            <person name="Platzer M."/>
            <person name="Noegel A.A."/>
            <person name="Schaap P."/>
            <person name="Gloeckner G."/>
        </authorList>
    </citation>
    <scope>NUCLEOTIDE SEQUENCE [LARGE SCALE GENOMIC DNA]</scope>
    <source>
        <strain evidence="7">SH3</strain>
    </source>
</reference>
<accession>F4QE70</accession>
<keyword evidence="1" id="KW-0349">Heme</keyword>
<dbReference type="PANTHER" id="PTHR19359:SF95">
    <property type="entry name" value="CYTOCHROME B5 TYPE B"/>
    <property type="match status" value="1"/>
</dbReference>
<feature type="domain" description="Cytochrome b5 heme-binding" evidence="5">
    <location>
        <begin position="1"/>
        <end position="87"/>
    </location>
</feature>
<organism evidence="6 7">
    <name type="scientific">Cavenderia fasciculata</name>
    <name type="common">Slime mold</name>
    <name type="synonym">Dictyostelium fasciculatum</name>
    <dbReference type="NCBI Taxonomy" id="261658"/>
    <lineage>
        <taxon>Eukaryota</taxon>
        <taxon>Amoebozoa</taxon>
        <taxon>Evosea</taxon>
        <taxon>Eumycetozoa</taxon>
        <taxon>Dictyostelia</taxon>
        <taxon>Acytosteliales</taxon>
        <taxon>Cavenderiaceae</taxon>
        <taxon>Cavenderia</taxon>
    </lineage>
</organism>
<dbReference type="GeneID" id="14865949"/>
<evidence type="ECO:0000256" key="3">
    <source>
        <dbReference type="ARBA" id="ARBA00023004"/>
    </source>
</evidence>
<dbReference type="GO" id="GO:0046872">
    <property type="term" value="F:metal ion binding"/>
    <property type="evidence" value="ECO:0007669"/>
    <property type="project" value="UniProtKB-KW"/>
</dbReference>
<dbReference type="PANTHER" id="PTHR19359">
    <property type="entry name" value="CYTOCHROME B5"/>
    <property type="match status" value="1"/>
</dbReference>
<dbReference type="SMART" id="SM01117">
    <property type="entry name" value="Cyt-b5"/>
    <property type="match status" value="1"/>
</dbReference>